<gene>
    <name evidence="1" type="ORF">CR513_21779</name>
</gene>
<comment type="caution">
    <text evidence="1">The sequence shown here is derived from an EMBL/GenBank/DDBJ whole genome shotgun (WGS) entry which is preliminary data.</text>
</comment>
<keyword evidence="2" id="KW-1185">Reference proteome</keyword>
<proteinExistence type="predicted"/>
<sequence>MVKDPTLSQALVGKTHSFLMPKQKDNDIKGEWRSGEWELSRKIYKSESESSSVEAPNEGNLPMVRRLMSTLIGDDQSQRENIFH</sequence>
<protein>
    <submittedName>
        <fullName evidence="1">Uncharacterized protein</fullName>
    </submittedName>
</protein>
<dbReference type="AlphaFoldDB" id="A0A371GYQ1"/>
<organism evidence="1 2">
    <name type="scientific">Mucuna pruriens</name>
    <name type="common">Velvet bean</name>
    <name type="synonym">Dolichos pruriens</name>
    <dbReference type="NCBI Taxonomy" id="157652"/>
    <lineage>
        <taxon>Eukaryota</taxon>
        <taxon>Viridiplantae</taxon>
        <taxon>Streptophyta</taxon>
        <taxon>Embryophyta</taxon>
        <taxon>Tracheophyta</taxon>
        <taxon>Spermatophyta</taxon>
        <taxon>Magnoliopsida</taxon>
        <taxon>eudicotyledons</taxon>
        <taxon>Gunneridae</taxon>
        <taxon>Pentapetalae</taxon>
        <taxon>rosids</taxon>
        <taxon>fabids</taxon>
        <taxon>Fabales</taxon>
        <taxon>Fabaceae</taxon>
        <taxon>Papilionoideae</taxon>
        <taxon>50 kb inversion clade</taxon>
        <taxon>NPAAA clade</taxon>
        <taxon>indigoferoid/millettioid clade</taxon>
        <taxon>Phaseoleae</taxon>
        <taxon>Mucuna</taxon>
    </lineage>
</organism>
<dbReference type="EMBL" id="QJKJ01004066">
    <property type="protein sequence ID" value="RDX95674.1"/>
    <property type="molecule type" value="Genomic_DNA"/>
</dbReference>
<evidence type="ECO:0000313" key="2">
    <source>
        <dbReference type="Proteomes" id="UP000257109"/>
    </source>
</evidence>
<feature type="non-terminal residue" evidence="1">
    <location>
        <position position="1"/>
    </location>
</feature>
<accession>A0A371GYQ1</accession>
<reference evidence="1" key="1">
    <citation type="submission" date="2018-05" db="EMBL/GenBank/DDBJ databases">
        <title>Draft genome of Mucuna pruriens seed.</title>
        <authorList>
            <person name="Nnadi N.E."/>
            <person name="Vos R."/>
            <person name="Hasami M.H."/>
            <person name="Devisetty U.K."/>
            <person name="Aguiy J.C."/>
        </authorList>
    </citation>
    <scope>NUCLEOTIDE SEQUENCE [LARGE SCALE GENOMIC DNA]</scope>
    <source>
        <strain evidence="1">JCA_2017</strain>
    </source>
</reference>
<name>A0A371GYQ1_MUCPR</name>
<evidence type="ECO:0000313" key="1">
    <source>
        <dbReference type="EMBL" id="RDX95674.1"/>
    </source>
</evidence>
<dbReference type="Proteomes" id="UP000257109">
    <property type="component" value="Unassembled WGS sequence"/>
</dbReference>